<proteinExistence type="predicted"/>
<gene>
    <name evidence="2" type="ORF">M9979_07170</name>
</gene>
<keyword evidence="1" id="KW-1133">Transmembrane helix</keyword>
<evidence type="ECO:0000313" key="2">
    <source>
        <dbReference type="EMBL" id="MCP3734650.1"/>
    </source>
</evidence>
<organism evidence="2 3">
    <name type="scientific">Sphingomonas liriopis</name>
    <dbReference type="NCBI Taxonomy" id="2949094"/>
    <lineage>
        <taxon>Bacteria</taxon>
        <taxon>Pseudomonadati</taxon>
        <taxon>Pseudomonadota</taxon>
        <taxon>Alphaproteobacteria</taxon>
        <taxon>Sphingomonadales</taxon>
        <taxon>Sphingomonadaceae</taxon>
        <taxon>Sphingomonas</taxon>
    </lineage>
</organism>
<sequence>MAATAPFTGGGDAGLRFQRRVVGGVSAALLVGCLVAGHPFNGMVAAAGLWFGADWIIRGVVSHKHQAVAEDDAADLPVPPAMAPILARLEASRAAMMLEIEQRMRTRMPIGLAAGALPWLWSQFGRRPDDPLFLAVYLVVGATAAWTWASGSLASAYRRRYKNDVLTPLAAQLGDLSYRAAVAPDAAMIREQRMFPYFDRLTADDEIVGTYHGVPISIVELELADTRGKSTIIVFDGLFVRIALPRMLSGMTAVVADIGVLTALRDLMGARGAGRVRLEDPVFERLYQVYATDQISARALLTPAFMTRFITLGDRTGFQRPVALAQGNDLTIALAKQQGRDLFEPPAYNRRADSRAALARLHDDLAAVLTVADGVIDLDQSVRGRVAAAANRGA</sequence>
<reference evidence="2" key="1">
    <citation type="submission" date="2022-05" db="EMBL/GenBank/DDBJ databases">
        <title>Sphingomonas sp. strain RP10 Genome sequencing and assembly.</title>
        <authorList>
            <person name="Kim I."/>
        </authorList>
    </citation>
    <scope>NUCLEOTIDE SEQUENCE</scope>
    <source>
        <strain evidence="2">RP10</strain>
    </source>
</reference>
<accession>A0A9X2KQ61</accession>
<feature type="transmembrane region" description="Helical" evidence="1">
    <location>
        <begin position="134"/>
        <end position="157"/>
    </location>
</feature>
<dbReference type="AlphaFoldDB" id="A0A9X2KQ61"/>
<protein>
    <submittedName>
        <fullName evidence="2">DUF3137 domain-containing protein</fullName>
    </submittedName>
</protein>
<dbReference type="Pfam" id="PF11335">
    <property type="entry name" value="DUF3137"/>
    <property type="match status" value="1"/>
</dbReference>
<dbReference type="InterPro" id="IPR021484">
    <property type="entry name" value="DUF3137"/>
</dbReference>
<keyword evidence="1" id="KW-0812">Transmembrane</keyword>
<comment type="caution">
    <text evidence="2">The sequence shown here is derived from an EMBL/GenBank/DDBJ whole genome shotgun (WGS) entry which is preliminary data.</text>
</comment>
<keyword evidence="3" id="KW-1185">Reference proteome</keyword>
<dbReference type="Proteomes" id="UP001139486">
    <property type="component" value="Unassembled WGS sequence"/>
</dbReference>
<name>A0A9X2KQ61_9SPHN</name>
<keyword evidence="1" id="KW-0472">Membrane</keyword>
<dbReference type="EMBL" id="JAMLDY010000007">
    <property type="protein sequence ID" value="MCP3734650.1"/>
    <property type="molecule type" value="Genomic_DNA"/>
</dbReference>
<evidence type="ECO:0000313" key="3">
    <source>
        <dbReference type="Proteomes" id="UP001139486"/>
    </source>
</evidence>
<dbReference type="RefSeq" id="WP_254288652.1">
    <property type="nucleotide sequence ID" value="NZ_JAMLDY010000007.1"/>
</dbReference>
<evidence type="ECO:0000256" key="1">
    <source>
        <dbReference type="SAM" id="Phobius"/>
    </source>
</evidence>